<name>A0ABV4T0V5_9ACTN</name>
<accession>A0ABV4T0V5</accession>
<sequence length="128" mass="13217">MSIPARIAADLVLVQAALVLRSLEALLDGPAGAGDEDQVSGRAAGRRIGKVVGDLVRPLDAAACQNPPAVRGLVTVEEVDDRQLRGSPVEQARALGAITAGELLPGIVRCLADELVDAPDPGKLLDLR</sequence>
<dbReference type="EMBL" id="JBGOSP010000051">
    <property type="protein sequence ID" value="MFA3843119.1"/>
    <property type="molecule type" value="Genomic_DNA"/>
</dbReference>
<reference evidence="1 2" key="1">
    <citation type="submission" date="2024-08" db="EMBL/GenBank/DDBJ databases">
        <title>Genome sequence of Streptomyces aureus CACIA-1.46HGO.</title>
        <authorList>
            <person name="Evangelista-Martinez Z."/>
        </authorList>
    </citation>
    <scope>NUCLEOTIDE SEQUENCE [LARGE SCALE GENOMIC DNA]</scope>
    <source>
        <strain evidence="1 2">CACIA-1.46HGO</strain>
    </source>
</reference>
<organism evidence="1 2">
    <name type="scientific">Streptomyces aureus</name>
    <dbReference type="NCBI Taxonomy" id="193461"/>
    <lineage>
        <taxon>Bacteria</taxon>
        <taxon>Bacillati</taxon>
        <taxon>Actinomycetota</taxon>
        <taxon>Actinomycetes</taxon>
        <taxon>Kitasatosporales</taxon>
        <taxon>Streptomycetaceae</taxon>
        <taxon>Streptomyces</taxon>
    </lineage>
</organism>
<protein>
    <submittedName>
        <fullName evidence="1">Uncharacterized protein</fullName>
    </submittedName>
</protein>
<evidence type="ECO:0000313" key="1">
    <source>
        <dbReference type="EMBL" id="MFA3843119.1"/>
    </source>
</evidence>
<comment type="caution">
    <text evidence="1">The sequence shown here is derived from an EMBL/GenBank/DDBJ whole genome shotgun (WGS) entry which is preliminary data.</text>
</comment>
<gene>
    <name evidence="1" type="ORF">ACEG43_44515</name>
</gene>
<proteinExistence type="predicted"/>
<dbReference type="Proteomes" id="UP001571476">
    <property type="component" value="Unassembled WGS sequence"/>
</dbReference>
<keyword evidence="2" id="KW-1185">Reference proteome</keyword>
<evidence type="ECO:0000313" key="2">
    <source>
        <dbReference type="Proteomes" id="UP001571476"/>
    </source>
</evidence>